<gene>
    <name evidence="1" type="ORF">SDC9_16366</name>
</gene>
<name>A0A644TVW6_9ZZZZ</name>
<evidence type="ECO:0008006" key="2">
    <source>
        <dbReference type="Google" id="ProtNLM"/>
    </source>
</evidence>
<comment type="caution">
    <text evidence="1">The sequence shown here is derived from an EMBL/GenBank/DDBJ whole genome shotgun (WGS) entry which is preliminary data.</text>
</comment>
<organism evidence="1">
    <name type="scientific">bioreactor metagenome</name>
    <dbReference type="NCBI Taxonomy" id="1076179"/>
    <lineage>
        <taxon>unclassified sequences</taxon>
        <taxon>metagenomes</taxon>
        <taxon>ecological metagenomes</taxon>
    </lineage>
</organism>
<dbReference type="Pfam" id="PF09719">
    <property type="entry name" value="C_GCAxxG_C_C"/>
    <property type="match status" value="1"/>
</dbReference>
<reference evidence="1" key="1">
    <citation type="submission" date="2019-08" db="EMBL/GenBank/DDBJ databases">
        <authorList>
            <person name="Kucharzyk K."/>
            <person name="Murdoch R.W."/>
            <person name="Higgins S."/>
            <person name="Loffler F."/>
        </authorList>
    </citation>
    <scope>NUCLEOTIDE SEQUENCE</scope>
</reference>
<accession>A0A644TVW6</accession>
<dbReference type="AlphaFoldDB" id="A0A644TVW6"/>
<protein>
    <recommendedName>
        <fullName evidence="2">C_GCAxxG_C_C family protein</fullName>
    </recommendedName>
</protein>
<proteinExistence type="predicted"/>
<evidence type="ECO:0000313" key="1">
    <source>
        <dbReference type="EMBL" id="MPL70607.1"/>
    </source>
</evidence>
<dbReference type="EMBL" id="VSSQ01000054">
    <property type="protein sequence ID" value="MPL70607.1"/>
    <property type="molecule type" value="Genomic_DNA"/>
</dbReference>
<dbReference type="NCBIfam" id="TIGR01909">
    <property type="entry name" value="C_GCAxxG_C_C"/>
    <property type="match status" value="1"/>
</dbReference>
<dbReference type="InterPro" id="IPR010181">
    <property type="entry name" value="CGCAxxGCC_motif"/>
</dbReference>
<sequence length="149" mass="15638">MDRVEKALSIHKGGSSCSQAVFTAFASDLGLDEGIAHRLSGGLGGGMGRLGYSCGAITGGVLALSMIYGSESGADQDAKMRTYEEVSRLFAAMEAAHGSSQCRVLLEGADLWNAEDREAMKAKGLSDKVCNVLIADVVRHVEARMPKGK</sequence>